<accession>A0A6M8FXP2</accession>
<dbReference type="EMBL" id="CP053697">
    <property type="protein sequence ID" value="QKE65708.1"/>
    <property type="molecule type" value="Genomic_DNA"/>
</dbReference>
<protein>
    <recommendedName>
        <fullName evidence="4">Translation initiation factor 2</fullName>
    </recommendedName>
</protein>
<evidence type="ECO:0008006" key="4">
    <source>
        <dbReference type="Google" id="ProtNLM"/>
    </source>
</evidence>
<evidence type="ECO:0000256" key="1">
    <source>
        <dbReference type="SAM" id="MobiDB-lite"/>
    </source>
</evidence>
<dbReference type="AlphaFoldDB" id="A0A6M8FXP2"/>
<feature type="compositionally biased region" description="Low complexity" evidence="1">
    <location>
        <begin position="14"/>
        <end position="41"/>
    </location>
</feature>
<evidence type="ECO:0000313" key="2">
    <source>
        <dbReference type="EMBL" id="QKE65708.1"/>
    </source>
</evidence>
<feature type="region of interest" description="Disordered" evidence="1">
    <location>
        <begin position="80"/>
        <end position="102"/>
    </location>
</feature>
<proteinExistence type="predicted"/>
<keyword evidence="3" id="KW-1185">Reference proteome</keyword>
<name>A0A6M8FXP2_9GAMM</name>
<dbReference type="Proteomes" id="UP000501379">
    <property type="component" value="Chromosome"/>
</dbReference>
<feature type="region of interest" description="Disordered" evidence="1">
    <location>
        <begin position="14"/>
        <end position="62"/>
    </location>
</feature>
<dbReference type="KEGG" id="pcam:HNE05_10030"/>
<reference evidence="2" key="1">
    <citation type="submission" date="2020-07" db="EMBL/GenBank/DDBJ databases">
        <title>Nitrate ammonifying Pseudomonas campi sp. nov. isolated from German agricultural grassland.</title>
        <authorList>
            <person name="Timsy T."/>
            <person name="Ulrich A."/>
            <person name="Spanner T."/>
            <person name="Foesel B."/>
            <person name="Kolb S."/>
            <person name="Horn M.A."/>
            <person name="Behrendt U."/>
        </authorList>
    </citation>
    <scope>NUCLEOTIDE SEQUENCE</scope>
    <source>
        <strain evidence="2">S1-A32-2</strain>
    </source>
</reference>
<organism evidence="2 3">
    <name type="scientific">Aquipseudomonas campi</name>
    <dbReference type="NCBI Taxonomy" id="2731681"/>
    <lineage>
        <taxon>Bacteria</taxon>
        <taxon>Pseudomonadati</taxon>
        <taxon>Pseudomonadota</taxon>
        <taxon>Gammaproteobacteria</taxon>
        <taxon>Pseudomonadales</taxon>
        <taxon>Pseudomonadaceae</taxon>
        <taxon>Aquipseudomonas</taxon>
    </lineage>
</organism>
<sequence length="134" mass="14529">MPAEPVVTPVVTEAAASKPAVSAKPAATSSQPQKNQPVRAKVPPPAVAKARPVKPQPLPPAKLDLRLPAELVEQMELGEPLQELPEQPLLPPLFGEKPTEPGPFQLNGRLITNDQSEDYWDSVEGAELQFEFRN</sequence>
<gene>
    <name evidence="2" type="ORF">HNE05_10030</name>
</gene>
<evidence type="ECO:0000313" key="3">
    <source>
        <dbReference type="Proteomes" id="UP000501379"/>
    </source>
</evidence>